<name>A0A0F7GT58_HHV1</name>
<dbReference type="InterPro" id="IPR005035">
    <property type="entry name" value="Herpes_UL3"/>
</dbReference>
<evidence type="ECO:0000256" key="2">
    <source>
        <dbReference type="ARBA" id="ARBA00006957"/>
    </source>
</evidence>
<accession>A0A0F7GT58</accession>
<keyword evidence="3" id="KW-0597">Phosphoprotein</keyword>
<organism evidence="6">
    <name type="scientific">Human herpesvirus 1</name>
    <name type="common">HHV-1</name>
    <name type="synonym">Human herpes simplex virus 1</name>
    <dbReference type="NCBI Taxonomy" id="10298"/>
    <lineage>
        <taxon>Viruses</taxon>
        <taxon>Duplodnaviria</taxon>
        <taxon>Heunggongvirae</taxon>
        <taxon>Peploviricota</taxon>
        <taxon>Herviviricetes</taxon>
        <taxon>Herpesvirales</taxon>
        <taxon>Orthoherpesviridae</taxon>
        <taxon>Alphaherpesvirinae</taxon>
        <taxon>Simplexvirus</taxon>
        <taxon>Simplexvirus humanalpha1</taxon>
    </lineage>
</organism>
<reference evidence="6" key="1">
    <citation type="journal article" date="2015" name="J. Virol.">
        <title>Recombination Analysis of Herpes Simplex Virus 1 Reveals a Bias toward GC Content and the Inverted Repeat Regions.</title>
        <authorList>
            <person name="Lee K."/>
            <person name="Kolb A.W."/>
            <person name="Sverchkov Y."/>
            <person name="Cuellar J.A."/>
            <person name="Craven M."/>
            <person name="Brandt C.R."/>
        </authorList>
    </citation>
    <scope>NUCLEOTIDE SEQUENCE</scope>
    <source>
        <strain evidence="6">12-12-67</strain>
    </source>
</reference>
<sequence length="235" mass="25623">MVKPLVSYGSVMSGVGGEGVPSALAILASWGWTFDTPNHESGISPDTTPADSIRGAAVASPDQPLHGGPEREATAPSFSPTRADDGPPCTDGPYVTFDTLFMVSSIDELGRRQLTDTIRKDLRLSLAKFSIACTKTSSFSGNAPRHHRRGAFQRGTRAPRSNKSLQMFVLCKRAHAARVREQLRVVIQSRKPRKYYTRSSDGRLCPAVPVFVHEFISSEPMRLHRDNVMLASGAE</sequence>
<evidence type="ECO:0000313" key="6">
    <source>
        <dbReference type="EMBL" id="AKG60057.1"/>
    </source>
</evidence>
<evidence type="ECO:0000256" key="3">
    <source>
        <dbReference type="ARBA" id="ARBA00022553"/>
    </source>
</evidence>
<evidence type="ECO:0000256" key="5">
    <source>
        <dbReference type="SAM" id="MobiDB-lite"/>
    </source>
</evidence>
<evidence type="ECO:0000256" key="1">
    <source>
        <dbReference type="ARBA" id="ARBA00004147"/>
    </source>
</evidence>
<protein>
    <submittedName>
        <fullName evidence="6">Nuclear protein UL3</fullName>
    </submittedName>
</protein>
<feature type="compositionally biased region" description="Polar residues" evidence="5">
    <location>
        <begin position="38"/>
        <end position="50"/>
    </location>
</feature>
<organismHost>
    <name type="scientific">Homo sapiens</name>
    <name type="common">Human</name>
    <dbReference type="NCBI Taxonomy" id="9606"/>
</organismHost>
<gene>
    <name evidence="6" type="primary">UL3</name>
</gene>
<dbReference type="GO" id="GO:0042025">
    <property type="term" value="C:host cell nucleus"/>
    <property type="evidence" value="ECO:0007669"/>
    <property type="project" value="UniProtKB-SubCell"/>
</dbReference>
<dbReference type="EMBL" id="KR011286">
    <property type="protein sequence ID" value="AKG60057.1"/>
    <property type="molecule type" value="Genomic_DNA"/>
</dbReference>
<dbReference type="Pfam" id="PF03369">
    <property type="entry name" value="Herpes_UL3"/>
    <property type="match status" value="1"/>
</dbReference>
<keyword evidence="4" id="KW-1048">Host nucleus</keyword>
<feature type="region of interest" description="Disordered" evidence="5">
    <location>
        <begin position="38"/>
        <end position="89"/>
    </location>
</feature>
<evidence type="ECO:0000256" key="4">
    <source>
        <dbReference type="ARBA" id="ARBA00022562"/>
    </source>
</evidence>
<proteinExistence type="inferred from homology"/>
<comment type="similarity">
    <text evidence="2">Belongs to the alphaherpesvirinae HHV-1 UL3 family.</text>
</comment>
<comment type="subcellular location">
    <subcellularLocation>
        <location evidence="1">Host nucleus</location>
    </subcellularLocation>
</comment>